<gene>
    <name evidence="8" type="ORF">ASTO00021_LOCUS11066</name>
</gene>
<dbReference type="Gene3D" id="3.20.20.100">
    <property type="entry name" value="NADP-dependent oxidoreductase domain"/>
    <property type="match status" value="1"/>
</dbReference>
<dbReference type="FunFam" id="3.20.20.100:FF:000006">
    <property type="entry name" value="Aldo-keto reductase family 1 member A1"/>
    <property type="match status" value="1"/>
</dbReference>
<feature type="binding site" evidence="5">
    <location>
        <position position="110"/>
    </location>
    <ligand>
        <name>substrate</name>
    </ligand>
</feature>
<evidence type="ECO:0000256" key="3">
    <source>
        <dbReference type="ARBA" id="ARBA00023002"/>
    </source>
</evidence>
<dbReference type="Pfam" id="PF00248">
    <property type="entry name" value="Aldo_ket_red"/>
    <property type="match status" value="1"/>
</dbReference>
<dbReference type="PANTHER" id="PTHR11732">
    <property type="entry name" value="ALDO/KETO REDUCTASE"/>
    <property type="match status" value="1"/>
</dbReference>
<comment type="similarity">
    <text evidence="1">Belongs to the aldo/keto reductase family.</text>
</comment>
<reference evidence="8" key="1">
    <citation type="submission" date="2021-01" db="EMBL/GenBank/DDBJ databases">
        <authorList>
            <person name="Corre E."/>
            <person name="Pelletier E."/>
            <person name="Niang G."/>
            <person name="Scheremetjew M."/>
            <person name="Finn R."/>
            <person name="Kale V."/>
            <person name="Holt S."/>
            <person name="Cochrane G."/>
            <person name="Meng A."/>
            <person name="Brown T."/>
            <person name="Cohen L."/>
        </authorList>
    </citation>
    <scope>NUCLEOTIDE SEQUENCE</scope>
    <source>
        <strain evidence="8">GSBS06</strain>
    </source>
</reference>
<keyword evidence="3" id="KW-0560">Oxidoreductase</keyword>
<evidence type="ECO:0000256" key="6">
    <source>
        <dbReference type="PIRSR" id="PIRSR000097-3"/>
    </source>
</evidence>
<evidence type="ECO:0000256" key="2">
    <source>
        <dbReference type="ARBA" id="ARBA00022857"/>
    </source>
</evidence>
<proteinExistence type="inferred from homology"/>
<dbReference type="InterPro" id="IPR036812">
    <property type="entry name" value="NAD(P)_OxRdtase_dom_sf"/>
</dbReference>
<feature type="active site" description="Proton donor" evidence="4">
    <location>
        <position position="48"/>
    </location>
</feature>
<name>A0A7S3PJ30_9STRA</name>
<feature type="domain" description="NADP-dependent oxidoreductase" evidence="7">
    <location>
        <begin position="15"/>
        <end position="287"/>
    </location>
</feature>
<evidence type="ECO:0000256" key="4">
    <source>
        <dbReference type="PIRSR" id="PIRSR000097-1"/>
    </source>
</evidence>
<feature type="site" description="Lowers pKa of active site Tyr" evidence="6">
    <location>
        <position position="77"/>
    </location>
</feature>
<dbReference type="PROSITE" id="PS00798">
    <property type="entry name" value="ALDOKETO_REDUCTASE_1"/>
    <property type="match status" value="1"/>
</dbReference>
<dbReference type="InterPro" id="IPR023210">
    <property type="entry name" value="NADP_OxRdtase_dom"/>
</dbReference>
<evidence type="ECO:0000313" key="8">
    <source>
        <dbReference type="EMBL" id="CAE0440934.1"/>
    </source>
</evidence>
<organism evidence="8">
    <name type="scientific">Aplanochytrium stocchinoi</name>
    <dbReference type="NCBI Taxonomy" id="215587"/>
    <lineage>
        <taxon>Eukaryota</taxon>
        <taxon>Sar</taxon>
        <taxon>Stramenopiles</taxon>
        <taxon>Bigyra</taxon>
        <taxon>Labyrinthulomycetes</taxon>
        <taxon>Thraustochytrida</taxon>
        <taxon>Thraustochytriidae</taxon>
        <taxon>Aplanochytrium</taxon>
    </lineage>
</organism>
<keyword evidence="2" id="KW-0521">NADP</keyword>
<dbReference type="GO" id="GO:0016491">
    <property type="term" value="F:oxidoreductase activity"/>
    <property type="evidence" value="ECO:0007669"/>
    <property type="project" value="UniProtKB-KW"/>
</dbReference>
<dbReference type="PIRSF" id="PIRSF000097">
    <property type="entry name" value="AKR"/>
    <property type="match status" value="1"/>
</dbReference>
<accession>A0A7S3PJ30</accession>
<dbReference type="InterPro" id="IPR018170">
    <property type="entry name" value="Aldo/ket_reductase_CS"/>
</dbReference>
<dbReference type="EMBL" id="HBIN01014621">
    <property type="protein sequence ID" value="CAE0440934.1"/>
    <property type="molecule type" value="Transcribed_RNA"/>
</dbReference>
<dbReference type="PROSITE" id="PS00062">
    <property type="entry name" value="ALDOKETO_REDUCTASE_2"/>
    <property type="match status" value="1"/>
</dbReference>
<evidence type="ECO:0000256" key="5">
    <source>
        <dbReference type="PIRSR" id="PIRSR000097-2"/>
    </source>
</evidence>
<protein>
    <recommendedName>
        <fullName evidence="7">NADP-dependent oxidoreductase domain-containing protein</fullName>
    </recommendedName>
</protein>
<sequence length="324" mass="36569">MSFKQLSSGVKMPILGLGTWKSKPGKVETAVLEALKVGYRHIDCAAAYGNEKEVGAALKEAFSTGIVKREDVFITSKLWNTFHKPEHVKAALNDSLVNLGLQYLDLYLIHWPISFEYSGEDFFPKGENGKPKYSEDSYIDTWKALEECVDEGLVKSLGLSNFNSIQIKEVIDAATKYKPEVLQVESHPYLTQTKLIEFCNSNNIVVTAYSPLGSPDRPWAKESDPCLLNDPRLVDIAQKYGKSPAQVLIRFQTQRGLIVIPKSVNPGRIKQNFETTDFTLSEEEMRFLGSFNRDWRACIPSIEVDGTMIPRDAEHIYFPFNAKF</sequence>
<dbReference type="PRINTS" id="PR00069">
    <property type="entry name" value="ALDKETRDTASE"/>
</dbReference>
<dbReference type="InterPro" id="IPR020471">
    <property type="entry name" value="AKR"/>
</dbReference>
<evidence type="ECO:0000256" key="1">
    <source>
        <dbReference type="ARBA" id="ARBA00007905"/>
    </source>
</evidence>
<dbReference type="AlphaFoldDB" id="A0A7S3PJ30"/>
<dbReference type="SUPFAM" id="SSF51430">
    <property type="entry name" value="NAD(P)-linked oxidoreductase"/>
    <property type="match status" value="1"/>
</dbReference>
<evidence type="ECO:0000259" key="7">
    <source>
        <dbReference type="Pfam" id="PF00248"/>
    </source>
</evidence>